<dbReference type="Proteomes" id="UP000515472">
    <property type="component" value="Chromosome"/>
</dbReference>
<evidence type="ECO:0000313" key="2">
    <source>
        <dbReference type="Proteomes" id="UP000515472"/>
    </source>
</evidence>
<sequence length="403" mass="46016">MTQLSLLEIPPTQKSMLELLMDEHVPYEAVEAMLETFLEDELAEFELLDVKADNETSISAKWKYSSGLQKSIRRGFVEDSVKCALTYHAIDPASFWKRLVIIAFEDVGVGDVWAVAMTLAVARSSVWRKRAGGDLIVIRYIVKRLAESVKDRTVADLCQVLENRSLSPSSLTLLKSNSPKGLSDMVLSDTVINTRIAAIWLLWGTDKMKNPRLPLRGGSRDWFDLTVENMRMPGLVKYITLRGMVACRGCAMNICYSFVWELLERSPYRQVRETKVLPPFYISGVLEEAWDQHTREGKAAYLKFYQACTPVSNFLTTMRMVGNEEIIGAIGISLFISESAILDRRIDFEGADRVYRMTVEDDYQKKCLRLEDGVELSRLILKHKPILREARQNVVERSRLKRD</sequence>
<gene>
    <name evidence="1" type="ORF">GEOBRER4_n0423</name>
</gene>
<protein>
    <submittedName>
        <fullName evidence="1">Uncharacterized protein</fullName>
    </submittedName>
</protein>
<accession>A0A6S6M1R2</accession>
<dbReference type="EMBL" id="AP023213">
    <property type="protein sequence ID" value="BCG45661.1"/>
    <property type="molecule type" value="Genomic_DNA"/>
</dbReference>
<name>A0A6S6M1R2_9BACT</name>
<dbReference type="GO" id="GO:0003677">
    <property type="term" value="F:DNA binding"/>
    <property type="evidence" value="ECO:0007669"/>
    <property type="project" value="InterPro"/>
</dbReference>
<keyword evidence="2" id="KW-1185">Reference proteome</keyword>
<dbReference type="GO" id="GO:0006260">
    <property type="term" value="P:DNA replication"/>
    <property type="evidence" value="ECO:0007669"/>
    <property type="project" value="InterPro"/>
</dbReference>
<dbReference type="AlphaFoldDB" id="A0A6S6M1R2"/>
<evidence type="ECO:0000313" key="1">
    <source>
        <dbReference type="EMBL" id="BCG45661.1"/>
    </source>
</evidence>
<dbReference type="RefSeq" id="WP_185244029.1">
    <property type="nucleotide sequence ID" value="NZ_AP023213.1"/>
</dbReference>
<proteinExistence type="predicted"/>
<dbReference type="InterPro" id="IPR008921">
    <property type="entry name" value="DNA_pol3_clamp-load_cplx_C"/>
</dbReference>
<dbReference type="KEGG" id="gbn:GEOBRER4_04110"/>
<reference evidence="1 2" key="1">
    <citation type="submission" date="2020-06" db="EMBL/GenBank/DDBJ databases">
        <title>Interaction of electrochemicaly active bacteria, Geobacter bremensis R4 on different carbon anode.</title>
        <authorList>
            <person name="Meng L."/>
            <person name="Yoshida N."/>
        </authorList>
    </citation>
    <scope>NUCLEOTIDE SEQUENCE [LARGE SCALE GENOMIC DNA]</scope>
    <source>
        <strain evidence="1 2">R4</strain>
    </source>
</reference>
<organism evidence="1 2">
    <name type="scientific">Citrifermentans bremense</name>
    <dbReference type="NCBI Taxonomy" id="60035"/>
    <lineage>
        <taxon>Bacteria</taxon>
        <taxon>Pseudomonadati</taxon>
        <taxon>Thermodesulfobacteriota</taxon>
        <taxon>Desulfuromonadia</taxon>
        <taxon>Geobacterales</taxon>
        <taxon>Geobacteraceae</taxon>
        <taxon>Citrifermentans</taxon>
    </lineage>
</organism>
<dbReference type="SUPFAM" id="SSF48019">
    <property type="entry name" value="post-AAA+ oligomerization domain-like"/>
    <property type="match status" value="1"/>
</dbReference>
<dbReference type="Gene3D" id="1.20.272.10">
    <property type="match status" value="1"/>
</dbReference>